<keyword evidence="3" id="KW-1185">Reference proteome</keyword>
<dbReference type="EMBL" id="JADBEL010000024">
    <property type="protein sequence ID" value="MBE1556293.1"/>
    <property type="molecule type" value="Genomic_DNA"/>
</dbReference>
<sequence length="246" mass="28659">MSKRGRKPKEYPKEAIDAVIYDFIQENKSTGTLKYMDVFRHSKKMHELGSCEYLFSEDFWRKSGRQGREAIDQANKVYEYSSDNSQKTSRIKIVDTVDAVNKLFDGTSKNKEKLIGALIMNENKLKEIIKSNDDLQLKLEAQNEVTIELKQDINALKSRLEEYEVLFFQWLDASSDDNVPLVNLVRTGKTRSKVVDKLFETMFTEAPLQGYEEFERFRTKKKTSSSPKEKIIEFKPQNTLIDDLEL</sequence>
<dbReference type="Proteomes" id="UP000658225">
    <property type="component" value="Unassembled WGS sequence"/>
</dbReference>
<name>A0A927R5P6_9BACL</name>
<proteinExistence type="predicted"/>
<evidence type="ECO:0000313" key="3">
    <source>
        <dbReference type="Proteomes" id="UP000658225"/>
    </source>
</evidence>
<evidence type="ECO:0000313" key="2">
    <source>
        <dbReference type="EMBL" id="MBE1556293.1"/>
    </source>
</evidence>
<accession>A0A927R5P6</accession>
<keyword evidence="1" id="KW-0175">Coiled coil</keyword>
<gene>
    <name evidence="2" type="ORF">H4683_003416</name>
</gene>
<dbReference type="RefSeq" id="WP_192599955.1">
    <property type="nucleotide sequence ID" value="NZ_JADBEL010000024.1"/>
</dbReference>
<evidence type="ECO:0000256" key="1">
    <source>
        <dbReference type="SAM" id="Coils"/>
    </source>
</evidence>
<organism evidence="2 3">
    <name type="scientific">Sporosarcina limicola</name>
    <dbReference type="NCBI Taxonomy" id="34101"/>
    <lineage>
        <taxon>Bacteria</taxon>
        <taxon>Bacillati</taxon>
        <taxon>Bacillota</taxon>
        <taxon>Bacilli</taxon>
        <taxon>Bacillales</taxon>
        <taxon>Caryophanaceae</taxon>
        <taxon>Sporosarcina</taxon>
    </lineage>
</organism>
<feature type="coiled-coil region" evidence="1">
    <location>
        <begin position="125"/>
        <end position="166"/>
    </location>
</feature>
<reference evidence="2" key="1">
    <citation type="submission" date="2020-10" db="EMBL/GenBank/DDBJ databases">
        <title>Genomic Encyclopedia of Type Strains, Phase IV (KMG-IV): sequencing the most valuable type-strain genomes for metagenomic binning, comparative biology and taxonomic classification.</title>
        <authorList>
            <person name="Goeker M."/>
        </authorList>
    </citation>
    <scope>NUCLEOTIDE SEQUENCE</scope>
    <source>
        <strain evidence="2">DSM 13886</strain>
    </source>
</reference>
<comment type="caution">
    <text evidence="2">The sequence shown here is derived from an EMBL/GenBank/DDBJ whole genome shotgun (WGS) entry which is preliminary data.</text>
</comment>
<protein>
    <submittedName>
        <fullName evidence="2">Uncharacterized protein</fullName>
    </submittedName>
</protein>
<dbReference type="AlphaFoldDB" id="A0A927R5P6"/>